<keyword evidence="3" id="KW-1185">Reference proteome</keyword>
<dbReference type="PROSITE" id="PS50181">
    <property type="entry name" value="FBOX"/>
    <property type="match status" value="1"/>
</dbReference>
<dbReference type="Proteomes" id="UP000054771">
    <property type="component" value="Unassembled WGS sequence"/>
</dbReference>
<protein>
    <recommendedName>
        <fullName evidence="1">F-box domain-containing protein</fullName>
    </recommendedName>
</protein>
<dbReference type="EMBL" id="CDMC01000032">
    <property type="protein sequence ID" value="CEL11818.1"/>
    <property type="molecule type" value="Genomic_DNA"/>
</dbReference>
<evidence type="ECO:0000259" key="1">
    <source>
        <dbReference type="PROSITE" id="PS50181"/>
    </source>
</evidence>
<dbReference type="OrthoDB" id="4505219at2759"/>
<dbReference type="AlphaFoldDB" id="A0A0U5CKL1"/>
<dbReference type="STRING" id="454130.A0A0U5CKL1"/>
<evidence type="ECO:0000313" key="2">
    <source>
        <dbReference type="EMBL" id="CEL11818.1"/>
    </source>
</evidence>
<dbReference type="OMA" id="LRIYHVF"/>
<gene>
    <name evidence="2" type="ORF">ASPCAL14914</name>
</gene>
<sequence length="382" mass="44052">MVNLLSLPDEILVEIVRYLDHDHEKPSLAFWAVAYWCNEAVDACTLSQRARNLRSLMLSARRLSRIVEPFFYRDILVGSSPRTRTKFHRALEENPLLLEHTESAIVRCADDFEDVSALFWHRMHTLTICSFRDWYPLDFENDDHVGRSTVLRLNLVNCGAKEDALAAALSWPAALQSLHYDADQGEWEGHYENEPVIPWTCAAFVRALQPQKAHLQELTLTRAGLKHEGLFMGPRIDLHDFKALTILRILEVFLCGIEDPRECWRGLPPNLETLEVSYDDPGYIDFFRDDGGPYGGGWLDELLDRKEANLPNLSRITNRSWEDGPDDGEMEPTARSRYSWELPPLLDEKRKTAGVELRISLGSMEERLWADYDAVDILPWDW</sequence>
<feature type="domain" description="F-box" evidence="1">
    <location>
        <begin position="1"/>
        <end position="20"/>
    </location>
</feature>
<dbReference type="InterPro" id="IPR001810">
    <property type="entry name" value="F-box_dom"/>
</dbReference>
<evidence type="ECO:0000313" key="3">
    <source>
        <dbReference type="Proteomes" id="UP000054771"/>
    </source>
</evidence>
<organism evidence="2 3">
    <name type="scientific">Aspergillus calidoustus</name>
    <dbReference type="NCBI Taxonomy" id="454130"/>
    <lineage>
        <taxon>Eukaryota</taxon>
        <taxon>Fungi</taxon>
        <taxon>Dikarya</taxon>
        <taxon>Ascomycota</taxon>
        <taxon>Pezizomycotina</taxon>
        <taxon>Eurotiomycetes</taxon>
        <taxon>Eurotiomycetidae</taxon>
        <taxon>Eurotiales</taxon>
        <taxon>Aspergillaceae</taxon>
        <taxon>Aspergillus</taxon>
        <taxon>Aspergillus subgen. Nidulantes</taxon>
    </lineage>
</organism>
<name>A0A0U5CKL1_ASPCI</name>
<accession>A0A0U5CKL1</accession>
<reference evidence="3" key="1">
    <citation type="journal article" date="2016" name="Genome Announc.">
        <title>Draft genome sequences of fungus Aspergillus calidoustus.</title>
        <authorList>
            <person name="Horn F."/>
            <person name="Linde J."/>
            <person name="Mattern D.J."/>
            <person name="Walther G."/>
            <person name="Guthke R."/>
            <person name="Scherlach K."/>
            <person name="Martin K."/>
            <person name="Brakhage A.A."/>
            <person name="Petzke L."/>
            <person name="Valiante V."/>
        </authorList>
    </citation>
    <scope>NUCLEOTIDE SEQUENCE [LARGE SCALE GENOMIC DNA]</scope>
    <source>
        <strain evidence="3">SF006504</strain>
    </source>
</reference>
<proteinExistence type="predicted"/>